<feature type="region of interest" description="Disordered" evidence="1">
    <location>
        <begin position="469"/>
        <end position="529"/>
    </location>
</feature>
<protein>
    <submittedName>
        <fullName evidence="2">Uncharacterized protein</fullName>
    </submittedName>
</protein>
<evidence type="ECO:0000313" key="2">
    <source>
        <dbReference type="EMBL" id="KIM34395.1"/>
    </source>
</evidence>
<keyword evidence="3" id="KW-1185">Reference proteome</keyword>
<organism evidence="2 3">
    <name type="scientific">Serendipita vermifera MAFF 305830</name>
    <dbReference type="NCBI Taxonomy" id="933852"/>
    <lineage>
        <taxon>Eukaryota</taxon>
        <taxon>Fungi</taxon>
        <taxon>Dikarya</taxon>
        <taxon>Basidiomycota</taxon>
        <taxon>Agaricomycotina</taxon>
        <taxon>Agaricomycetes</taxon>
        <taxon>Sebacinales</taxon>
        <taxon>Serendipitaceae</taxon>
        <taxon>Serendipita</taxon>
    </lineage>
</organism>
<feature type="compositionally biased region" description="Basic residues" evidence="1">
    <location>
        <begin position="353"/>
        <end position="367"/>
    </location>
</feature>
<accession>A0A0C3BC37</accession>
<feature type="region of interest" description="Disordered" evidence="1">
    <location>
        <begin position="342"/>
        <end position="381"/>
    </location>
</feature>
<feature type="compositionally biased region" description="Polar residues" evidence="1">
    <location>
        <begin position="38"/>
        <end position="79"/>
    </location>
</feature>
<feature type="region of interest" description="Disordered" evidence="1">
    <location>
        <begin position="1"/>
        <end position="79"/>
    </location>
</feature>
<dbReference type="EMBL" id="KN824277">
    <property type="protein sequence ID" value="KIM34395.1"/>
    <property type="molecule type" value="Genomic_DNA"/>
</dbReference>
<dbReference type="OrthoDB" id="3166896at2759"/>
<feature type="compositionally biased region" description="Low complexity" evidence="1">
    <location>
        <begin position="17"/>
        <end position="27"/>
    </location>
</feature>
<dbReference type="HOGENOM" id="CLU_515015_0_0_1"/>
<feature type="compositionally biased region" description="Low complexity" evidence="1">
    <location>
        <begin position="482"/>
        <end position="514"/>
    </location>
</feature>
<name>A0A0C3BC37_SERVB</name>
<evidence type="ECO:0000313" key="3">
    <source>
        <dbReference type="Proteomes" id="UP000054097"/>
    </source>
</evidence>
<dbReference type="AlphaFoldDB" id="A0A0C3BC37"/>
<feature type="region of interest" description="Disordered" evidence="1">
    <location>
        <begin position="234"/>
        <end position="276"/>
    </location>
</feature>
<proteinExistence type="predicted"/>
<reference evidence="2 3" key="1">
    <citation type="submission" date="2014-04" db="EMBL/GenBank/DDBJ databases">
        <authorList>
            <consortium name="DOE Joint Genome Institute"/>
            <person name="Kuo A."/>
            <person name="Zuccaro A."/>
            <person name="Kohler A."/>
            <person name="Nagy L.G."/>
            <person name="Floudas D."/>
            <person name="Copeland A."/>
            <person name="Barry K.W."/>
            <person name="Cichocki N."/>
            <person name="Veneault-Fourrey C."/>
            <person name="LaButti K."/>
            <person name="Lindquist E.A."/>
            <person name="Lipzen A."/>
            <person name="Lundell T."/>
            <person name="Morin E."/>
            <person name="Murat C."/>
            <person name="Sun H."/>
            <person name="Tunlid A."/>
            <person name="Henrissat B."/>
            <person name="Grigoriev I.V."/>
            <person name="Hibbett D.S."/>
            <person name="Martin F."/>
            <person name="Nordberg H.P."/>
            <person name="Cantor M.N."/>
            <person name="Hua S.X."/>
        </authorList>
    </citation>
    <scope>NUCLEOTIDE SEQUENCE [LARGE SCALE GENOMIC DNA]</scope>
    <source>
        <strain evidence="2 3">MAFF 305830</strain>
    </source>
</reference>
<feature type="compositionally biased region" description="Basic and acidic residues" evidence="1">
    <location>
        <begin position="234"/>
        <end position="247"/>
    </location>
</feature>
<dbReference type="Proteomes" id="UP000054097">
    <property type="component" value="Unassembled WGS sequence"/>
</dbReference>
<reference evidence="3" key="2">
    <citation type="submission" date="2015-01" db="EMBL/GenBank/DDBJ databases">
        <title>Evolutionary Origins and Diversification of the Mycorrhizal Mutualists.</title>
        <authorList>
            <consortium name="DOE Joint Genome Institute"/>
            <consortium name="Mycorrhizal Genomics Consortium"/>
            <person name="Kohler A."/>
            <person name="Kuo A."/>
            <person name="Nagy L.G."/>
            <person name="Floudas D."/>
            <person name="Copeland A."/>
            <person name="Barry K.W."/>
            <person name="Cichocki N."/>
            <person name="Veneault-Fourrey C."/>
            <person name="LaButti K."/>
            <person name="Lindquist E.A."/>
            <person name="Lipzen A."/>
            <person name="Lundell T."/>
            <person name="Morin E."/>
            <person name="Murat C."/>
            <person name="Riley R."/>
            <person name="Ohm R."/>
            <person name="Sun H."/>
            <person name="Tunlid A."/>
            <person name="Henrissat B."/>
            <person name="Grigoriev I.V."/>
            <person name="Hibbett D.S."/>
            <person name="Martin F."/>
        </authorList>
    </citation>
    <scope>NUCLEOTIDE SEQUENCE [LARGE SCALE GENOMIC DNA]</scope>
    <source>
        <strain evidence="3">MAFF 305830</strain>
    </source>
</reference>
<evidence type="ECO:0000256" key="1">
    <source>
        <dbReference type="SAM" id="MobiDB-lite"/>
    </source>
</evidence>
<sequence>MTTVNVSMDVSPAFDASSPPSGTSSSTVPQRAALAPLQNHNFPSTTPKVAASKPTSPTVYTPYSRPQQSRVTPKPTLTTNLEVSGDAVSAPPVSTSSAAMMLVDTASSPPRAAYLERFDYIEMRCKMTRTELPKKPHPNEIGIVFHSPAEPYVTYDTFFQTTHDFLDVSSTLHVFPTFVDLPLHLRPSKVRYDATKQSEDLMLRVRCLFCRGRFGGKNAKAIWERHVKEHWPKQDRVKEFTKEETRRPMRQIQKRPTGSNAHSRTRSHDSSAWAPNARYNESNCSASPSSYSASSRASSPEFELQDVYPNHHAPLRATSPTCFPPQHSSCSDHDSDVEVVEPRTSFFRSPIRSPRKRATRPRAHPYPRRPPSSDYTDEEDEGYTSFLIPQSCWDIDADLDAISQAAKPCLSKDEMQAALDAMMSRVDEIRSPIEFSSPVPVISFATRALALKNNREEDMELYASNAKSYREHKRQLTETDVSSSEDSCSGSSGEESFDASKSSSSASSSGSDDSVMVDARSDEWLAESA</sequence>
<gene>
    <name evidence="2" type="ORF">M408DRAFT_325802</name>
</gene>